<accession>A0A367XM26</accession>
<comment type="caution">
    <text evidence="5">The sequence shown here is derived from an EMBL/GenBank/DDBJ whole genome shotgun (WGS) entry which is preliminary data.</text>
</comment>
<reference evidence="5 6" key="1">
    <citation type="submission" date="2018-06" db="EMBL/GenBank/DDBJ databases">
        <title>Whole genome sequencing of Candida tropicalis (genome annotated by CSBL at Korea University).</title>
        <authorList>
            <person name="Ahn J."/>
        </authorList>
    </citation>
    <scope>NUCLEOTIDE SEQUENCE [LARGE SCALE GENOMIC DNA]</scope>
    <source>
        <strain evidence="5 6">ATCC 20962</strain>
    </source>
</reference>
<dbReference type="EMBL" id="QLNQ01000030">
    <property type="protein sequence ID" value="RCK54707.1"/>
    <property type="molecule type" value="Genomic_DNA"/>
</dbReference>
<dbReference type="STRING" id="5486.A0A367XM26"/>
<dbReference type="Proteomes" id="UP000253472">
    <property type="component" value="Unassembled WGS sequence"/>
</dbReference>
<dbReference type="InterPro" id="IPR016024">
    <property type="entry name" value="ARM-type_fold"/>
</dbReference>
<keyword evidence="6" id="KW-1185">Reference proteome</keyword>
<organism evidence="5 6">
    <name type="scientific">Candida viswanathii</name>
    <dbReference type="NCBI Taxonomy" id="5486"/>
    <lineage>
        <taxon>Eukaryota</taxon>
        <taxon>Fungi</taxon>
        <taxon>Dikarya</taxon>
        <taxon>Ascomycota</taxon>
        <taxon>Saccharomycotina</taxon>
        <taxon>Pichiomycetes</taxon>
        <taxon>Debaryomycetaceae</taxon>
        <taxon>Candida/Lodderomyces clade</taxon>
        <taxon>Candida</taxon>
    </lineage>
</organism>
<dbReference type="InterPro" id="IPR024660">
    <property type="entry name" value="UCS_central_dom"/>
</dbReference>
<name>A0A367XM26_9ASCO</name>
<gene>
    <name evidence="5" type="primary">SHE4_1</name>
    <name evidence="5" type="ORF">Cantr_03762</name>
</gene>
<dbReference type="InterPro" id="IPR011989">
    <property type="entry name" value="ARM-like"/>
</dbReference>
<dbReference type="OrthoDB" id="5574718at2759"/>
<evidence type="ECO:0000259" key="4">
    <source>
        <dbReference type="Pfam" id="PF11701"/>
    </source>
</evidence>
<evidence type="ECO:0000256" key="1">
    <source>
        <dbReference type="ARBA" id="ARBA00004496"/>
    </source>
</evidence>
<dbReference type="SUPFAM" id="SSF48371">
    <property type="entry name" value="ARM repeat"/>
    <property type="match status" value="1"/>
</dbReference>
<proteinExistence type="predicted"/>
<sequence>MSEEQLTQKIQSLSINDELFAALLSKFKSKGDLSKEEEAELYNQLLEQSQLHDNSKIIYELLIDTPFEFLKCLHRINDKSGNLIVSALNQNKPSDALVQSLFSNLRLIIKSDHSDIAFYLGIYSSLVTHLKSSNPQHLNLFLTFVDGKTPEAQQGVFVLIIQNLKLQKEETSSVIKEYLEVLMDDISLEYNGFLNFVTILEMCFPIVPEICTGIYRDDKTKAHLLDRIDSIAEGNNLPLAIPILKLIDASAIVENCRNYSVTNYFLFLSHAFETNNTEIQVVASLTLGKLWKVVQFEKKQTEITTESLAEVLVDYVKNPESNSKYVELAVEGLMYLSLYWQVRDLMRTDVLLIEVLLTKLEETSINSGHMHTSLQYGLLSIFSTLTKLKDINDRESNMNTKKQLRNVATPKNGSDSDQEDQEGIKLFNRELLNDDKIISKISTLKSYKSTASSNNSLNEVIKIIYNLSTDPQKSTRVELVKQGALNIVLNYLISFSEITKKDHLVYAIPNTEDVSVMECRVLAIRSLARMLIAVDPKTSFTKYDIHTAIPFLKELLGRDITQYQSESPLSSNTSYLNDMTLLDRFESLLALTNIAATATPELKQFLIQQFFENYLDNMIVSSEDAKIQQASWELIANLINEPLMLAKFFNLEVKANAKRLDLSVKLLNSTNEGLQVVIAGLLANATDFDMIAEVLVSSQKVFDELVGLISEILLNEASEHDLVLPTSYLLLNLVYAAANSNSAAFAKLSSNAKLKSACTNILRTGENDTKEAIMEVIKMCRFK</sequence>
<dbReference type="AlphaFoldDB" id="A0A367XM26"/>
<feature type="region of interest" description="Disordered" evidence="3">
    <location>
        <begin position="399"/>
        <end position="420"/>
    </location>
</feature>
<evidence type="ECO:0000256" key="2">
    <source>
        <dbReference type="ARBA" id="ARBA00022490"/>
    </source>
</evidence>
<dbReference type="Pfam" id="PF11701">
    <property type="entry name" value="UNC45-central"/>
    <property type="match status" value="1"/>
</dbReference>
<dbReference type="Gene3D" id="1.25.10.10">
    <property type="entry name" value="Leucine-rich Repeat Variant"/>
    <property type="match status" value="1"/>
</dbReference>
<comment type="subcellular location">
    <subcellularLocation>
        <location evidence="1">Cytoplasm</location>
    </subcellularLocation>
</comment>
<dbReference type="PANTHER" id="PTHR45994:SF1">
    <property type="entry name" value="FI21225P1"/>
    <property type="match status" value="1"/>
</dbReference>
<dbReference type="PANTHER" id="PTHR45994">
    <property type="entry name" value="FI21225P1"/>
    <property type="match status" value="1"/>
</dbReference>
<feature type="domain" description="UNC-45/Cro1/She4 central" evidence="4">
    <location>
        <begin position="136"/>
        <end position="290"/>
    </location>
</feature>
<dbReference type="GO" id="GO:0051879">
    <property type="term" value="F:Hsp90 protein binding"/>
    <property type="evidence" value="ECO:0007669"/>
    <property type="project" value="TreeGrafter"/>
</dbReference>
<protein>
    <submittedName>
        <fullName evidence="5">SWI5-dependent HO expression protein 4</fullName>
    </submittedName>
</protein>
<keyword evidence="2" id="KW-0963">Cytoplasm</keyword>
<dbReference type="GO" id="GO:0005737">
    <property type="term" value="C:cytoplasm"/>
    <property type="evidence" value="ECO:0007669"/>
    <property type="project" value="UniProtKB-SubCell"/>
</dbReference>
<evidence type="ECO:0000256" key="3">
    <source>
        <dbReference type="SAM" id="MobiDB-lite"/>
    </source>
</evidence>
<evidence type="ECO:0000313" key="5">
    <source>
        <dbReference type="EMBL" id="RCK54707.1"/>
    </source>
</evidence>
<evidence type="ECO:0000313" key="6">
    <source>
        <dbReference type="Proteomes" id="UP000253472"/>
    </source>
</evidence>